<protein>
    <submittedName>
        <fullName evidence="3">Uncharacterized protein</fullName>
    </submittedName>
</protein>
<evidence type="ECO:0000256" key="1">
    <source>
        <dbReference type="SAM" id="MobiDB-lite"/>
    </source>
</evidence>
<dbReference type="OrthoDB" id="422489at2759"/>
<keyword evidence="2" id="KW-0732">Signal</keyword>
<evidence type="ECO:0000313" key="4">
    <source>
        <dbReference type="Proteomes" id="UP000186817"/>
    </source>
</evidence>
<accession>A0A1Q9DGS0</accession>
<comment type="caution">
    <text evidence="3">The sequence shown here is derived from an EMBL/GenBank/DDBJ whole genome shotgun (WGS) entry which is preliminary data.</text>
</comment>
<evidence type="ECO:0000256" key="2">
    <source>
        <dbReference type="SAM" id="SignalP"/>
    </source>
</evidence>
<dbReference type="EMBL" id="LSRX01000547">
    <property type="protein sequence ID" value="OLP94339.1"/>
    <property type="molecule type" value="Genomic_DNA"/>
</dbReference>
<dbReference type="Proteomes" id="UP000186817">
    <property type="component" value="Unassembled WGS sequence"/>
</dbReference>
<gene>
    <name evidence="3" type="ORF">AK812_SmicGene23643</name>
</gene>
<feature type="chain" id="PRO_5012389895" evidence="2">
    <location>
        <begin position="17"/>
        <end position="565"/>
    </location>
</feature>
<feature type="signal peptide" evidence="2">
    <location>
        <begin position="1"/>
        <end position="16"/>
    </location>
</feature>
<reference evidence="3 4" key="1">
    <citation type="submission" date="2016-02" db="EMBL/GenBank/DDBJ databases">
        <title>Genome analysis of coral dinoflagellate symbionts highlights evolutionary adaptations to a symbiotic lifestyle.</title>
        <authorList>
            <person name="Aranda M."/>
            <person name="Li Y."/>
            <person name="Liew Y.J."/>
            <person name="Baumgarten S."/>
            <person name="Simakov O."/>
            <person name="Wilson M."/>
            <person name="Piel J."/>
            <person name="Ashoor H."/>
            <person name="Bougouffa S."/>
            <person name="Bajic V.B."/>
            <person name="Ryu T."/>
            <person name="Ravasi T."/>
            <person name="Bayer T."/>
            <person name="Micklem G."/>
            <person name="Kim H."/>
            <person name="Bhak J."/>
            <person name="Lajeunesse T.C."/>
            <person name="Voolstra C.R."/>
        </authorList>
    </citation>
    <scope>NUCLEOTIDE SEQUENCE [LARGE SCALE GENOMIC DNA]</scope>
    <source>
        <strain evidence="3 4">CCMP2467</strain>
    </source>
</reference>
<feature type="region of interest" description="Disordered" evidence="1">
    <location>
        <begin position="367"/>
        <end position="491"/>
    </location>
</feature>
<feature type="compositionally biased region" description="Basic and acidic residues" evidence="1">
    <location>
        <begin position="521"/>
        <end position="556"/>
    </location>
</feature>
<feature type="compositionally biased region" description="Basic and acidic residues" evidence="1">
    <location>
        <begin position="437"/>
        <end position="447"/>
    </location>
</feature>
<keyword evidence="4" id="KW-1185">Reference proteome</keyword>
<feature type="compositionally biased region" description="Polar residues" evidence="1">
    <location>
        <begin position="452"/>
        <end position="470"/>
    </location>
</feature>
<dbReference type="AlphaFoldDB" id="A0A1Q9DGS0"/>
<name>A0A1Q9DGS0_SYMMI</name>
<organism evidence="3 4">
    <name type="scientific">Symbiodinium microadriaticum</name>
    <name type="common">Dinoflagellate</name>
    <name type="synonym">Zooxanthella microadriatica</name>
    <dbReference type="NCBI Taxonomy" id="2951"/>
    <lineage>
        <taxon>Eukaryota</taxon>
        <taxon>Sar</taxon>
        <taxon>Alveolata</taxon>
        <taxon>Dinophyceae</taxon>
        <taxon>Suessiales</taxon>
        <taxon>Symbiodiniaceae</taxon>
        <taxon>Symbiodinium</taxon>
    </lineage>
</organism>
<sequence length="565" mass="61451">MIMVLMFVMTKVTTESTTVYLTASSSGGPTEAALVTTAKNMVEEQMRSLAYGSETLRPPTSQRILDEVLARVEPPVSAFAESLEGSNGNAVAAASLTMIEALNQLQNLYIDEATAAFPSLPAARVDAASRQILLAQKGARESIQFIYGITGSNAAVFDTMSQWQAVQDNLKNGGNGLPAISPQRPDLSQQWQEVQIYWDRLKVGDYLEFHAYDVSRTKQGTVLGRVDKIEPRTSEGQWAEMTFLAVSDDHLLWWLNSGSGKDENWEFEVHFCKSGERSCRKSRRSRALDFHTDKFRNVPLGHLADHRIDWVKKGPCKKYVDEEVARMSGQRPKGQDETHPDTGQGLRFEEAVLSVAGAKDPALKNLSELERELGTPRKTRKKREAIVGGGVVPPNGEDLIDPNKKKKKRKKARADTGHGRARSGPDSGGGQCFGQEVGHDPKVDYGKVLEVSSGSSDNEQTGGTAASENASHGRKGPGAEHHGRLVPEGPNLLERGEAVLASKEWAGELRMKKLQTGKGLGKIDTKGGKDSYKGDPRQDTKGGKDPKKGKLGKGKEAAPPSDSPV</sequence>
<proteinExistence type="predicted"/>
<feature type="region of interest" description="Disordered" evidence="1">
    <location>
        <begin position="503"/>
        <end position="565"/>
    </location>
</feature>
<evidence type="ECO:0000313" key="3">
    <source>
        <dbReference type="EMBL" id="OLP94339.1"/>
    </source>
</evidence>